<organism evidence="2 4">
    <name type="scientific">Aneurinibacillus migulanus</name>
    <name type="common">Bacillus migulanus</name>
    <dbReference type="NCBI Taxonomy" id="47500"/>
    <lineage>
        <taxon>Bacteria</taxon>
        <taxon>Bacillati</taxon>
        <taxon>Bacillota</taxon>
        <taxon>Bacilli</taxon>
        <taxon>Bacillales</taxon>
        <taxon>Paenibacillaceae</taxon>
        <taxon>Aneurinibacillus group</taxon>
        <taxon>Aneurinibacillus</taxon>
    </lineage>
</organism>
<sequence length="77" mass="9039">MEMILILYIYPIVVIMASIVFYYITRKWYVGPLLTFIILTIMTLTPAFTTAFFNWVIVYTVLSIGVTFISKLFSRKK</sequence>
<evidence type="ECO:0000313" key="5">
    <source>
        <dbReference type="Proteomes" id="UP000182836"/>
    </source>
</evidence>
<name>A0A0D1UT57_ANEMI</name>
<dbReference type="InterPro" id="IPR020258">
    <property type="entry name" value="Uncharacterised_YbeF"/>
</dbReference>
<dbReference type="AlphaFoldDB" id="A0A0D1UT57"/>
<dbReference type="PATRIC" id="fig|47500.8.peg.4546"/>
<dbReference type="Proteomes" id="UP000182836">
    <property type="component" value="Unassembled WGS sequence"/>
</dbReference>
<gene>
    <name evidence="2" type="ORF">AF333_12305</name>
    <name evidence="3" type="ORF">SAMN04487909_10734</name>
</gene>
<evidence type="ECO:0000313" key="4">
    <source>
        <dbReference type="Proteomes" id="UP000037269"/>
    </source>
</evidence>
<evidence type="ECO:0000313" key="3">
    <source>
        <dbReference type="EMBL" id="SDI73250.1"/>
    </source>
</evidence>
<evidence type="ECO:0000256" key="1">
    <source>
        <dbReference type="SAM" id="Phobius"/>
    </source>
</evidence>
<dbReference type="Proteomes" id="UP000037269">
    <property type="component" value="Unassembled WGS sequence"/>
</dbReference>
<dbReference type="EMBL" id="LGUG01000004">
    <property type="protein sequence ID" value="KON96149.1"/>
    <property type="molecule type" value="Genomic_DNA"/>
</dbReference>
<accession>A0A0D1UT57</accession>
<keyword evidence="4" id="KW-1185">Reference proteome</keyword>
<protein>
    <recommendedName>
        <fullName evidence="6">DUF2651 domain-containing protein</fullName>
    </recommendedName>
</protein>
<reference evidence="2 4" key="1">
    <citation type="submission" date="2015-07" db="EMBL/GenBank/DDBJ databases">
        <title>Fjat-14205 dsm 2895.</title>
        <authorList>
            <person name="Liu B."/>
            <person name="Wang J."/>
            <person name="Zhu Y."/>
            <person name="Liu G."/>
            <person name="Chen Q."/>
            <person name="Chen Z."/>
            <person name="Lan J."/>
            <person name="Che J."/>
            <person name="Ge C."/>
            <person name="Shi H."/>
            <person name="Pan Z."/>
            <person name="Liu X."/>
        </authorList>
    </citation>
    <scope>NUCLEOTIDE SEQUENCE [LARGE SCALE GENOMIC DNA]</scope>
    <source>
        <strain evidence="2 4">DSM 2895</strain>
    </source>
</reference>
<reference evidence="3 5" key="2">
    <citation type="submission" date="2016-10" db="EMBL/GenBank/DDBJ databases">
        <authorList>
            <person name="de Groot N.N."/>
        </authorList>
    </citation>
    <scope>NUCLEOTIDE SEQUENCE [LARGE SCALE GENOMIC DNA]</scope>
    <source>
        <strain evidence="3 5">DSM 2895</strain>
    </source>
</reference>
<keyword evidence="1" id="KW-0472">Membrane</keyword>
<evidence type="ECO:0008006" key="6">
    <source>
        <dbReference type="Google" id="ProtNLM"/>
    </source>
</evidence>
<dbReference type="RefSeq" id="WP_043068874.1">
    <property type="nucleotide sequence ID" value="NZ_BJOA01000154.1"/>
</dbReference>
<feature type="transmembrane region" description="Helical" evidence="1">
    <location>
        <begin position="31"/>
        <end position="49"/>
    </location>
</feature>
<keyword evidence="1" id="KW-0812">Transmembrane</keyword>
<dbReference type="EMBL" id="FNED01000007">
    <property type="protein sequence ID" value="SDI73250.1"/>
    <property type="molecule type" value="Genomic_DNA"/>
</dbReference>
<dbReference type="GeneID" id="42305956"/>
<keyword evidence="1" id="KW-1133">Transmembrane helix</keyword>
<proteinExistence type="predicted"/>
<dbReference type="Pfam" id="PF10852">
    <property type="entry name" value="DUF2651"/>
    <property type="match status" value="1"/>
</dbReference>
<feature type="transmembrane region" description="Helical" evidence="1">
    <location>
        <begin position="55"/>
        <end position="73"/>
    </location>
</feature>
<evidence type="ECO:0000313" key="2">
    <source>
        <dbReference type="EMBL" id="KON96149.1"/>
    </source>
</evidence>
<feature type="transmembrane region" description="Helical" evidence="1">
    <location>
        <begin position="6"/>
        <end position="24"/>
    </location>
</feature>